<dbReference type="EMBL" id="QKYT01000436">
    <property type="protein sequence ID" value="RIA85258.1"/>
    <property type="molecule type" value="Genomic_DNA"/>
</dbReference>
<feature type="domain" description="T6SS Phospholipase effector Tle1-like catalytic" evidence="1">
    <location>
        <begin position="1"/>
        <end position="226"/>
    </location>
</feature>
<dbReference type="OrthoDB" id="59699at2759"/>
<dbReference type="STRING" id="658196.A0A397SGV6"/>
<keyword evidence="3" id="KW-1185">Reference proteome</keyword>
<dbReference type="PANTHER" id="PTHR33840:SF1">
    <property type="entry name" value="TLE1 PHOSPHOLIPASE DOMAIN-CONTAINING PROTEIN"/>
    <property type="match status" value="1"/>
</dbReference>
<sequence length="228" mass="25767">QHVMYQDGIGVGKLVLDNIIDGAIALNLDKKIKEGYKYIISHYNPGDDIWLFGFSRGAYTVRCIAGMIRNCGILKFDRDIPSDQIDKRIDLAYDIYRNRDTVYQPDGTGSDNFKKAFSYPDTEKPLIKFLGLWDTVGSYGTPAYILGEGFKYLEFHDLTVSSIVNFACQALSIHERRSFFEPCHILPNSSGNTIVKETWFPGLHSEVGGGGNNEKISKTTLLWMIEYI</sequence>
<evidence type="ECO:0000313" key="3">
    <source>
        <dbReference type="Proteomes" id="UP000265703"/>
    </source>
</evidence>
<protein>
    <recommendedName>
        <fullName evidence="1">T6SS Phospholipase effector Tle1-like catalytic domain-containing protein</fullName>
    </recommendedName>
</protein>
<evidence type="ECO:0000313" key="2">
    <source>
        <dbReference type="EMBL" id="RIA85258.1"/>
    </source>
</evidence>
<name>A0A397SGV6_9GLOM</name>
<reference evidence="2 3" key="1">
    <citation type="submission" date="2018-06" db="EMBL/GenBank/DDBJ databases">
        <title>Comparative genomics reveals the genomic features of Rhizophagus irregularis, R. cerebriforme, R. diaphanum and Gigaspora rosea, and their symbiotic lifestyle signature.</title>
        <authorList>
            <person name="Morin E."/>
            <person name="San Clemente H."/>
            <person name="Chen E.C.H."/>
            <person name="De La Providencia I."/>
            <person name="Hainaut M."/>
            <person name="Kuo A."/>
            <person name="Kohler A."/>
            <person name="Murat C."/>
            <person name="Tang N."/>
            <person name="Roy S."/>
            <person name="Loubradou J."/>
            <person name="Henrissat B."/>
            <person name="Grigoriev I.V."/>
            <person name="Corradi N."/>
            <person name="Roux C."/>
            <person name="Martin F.M."/>
        </authorList>
    </citation>
    <scope>NUCLEOTIDE SEQUENCE [LARGE SCALE GENOMIC DNA]</scope>
    <source>
        <strain evidence="2 3">DAOM 227022</strain>
    </source>
</reference>
<dbReference type="InterPro" id="IPR018712">
    <property type="entry name" value="Tle1-like_cat"/>
</dbReference>
<proteinExistence type="predicted"/>
<evidence type="ECO:0000259" key="1">
    <source>
        <dbReference type="Pfam" id="PF09994"/>
    </source>
</evidence>
<comment type="caution">
    <text evidence="2">The sequence shown here is derived from an EMBL/GenBank/DDBJ whole genome shotgun (WGS) entry which is preliminary data.</text>
</comment>
<dbReference type="Pfam" id="PF09994">
    <property type="entry name" value="T6SS_Tle1-like_cat"/>
    <property type="match status" value="1"/>
</dbReference>
<dbReference type="Proteomes" id="UP000265703">
    <property type="component" value="Unassembled WGS sequence"/>
</dbReference>
<accession>A0A397SGV6</accession>
<organism evidence="2 3">
    <name type="scientific">Glomus cerebriforme</name>
    <dbReference type="NCBI Taxonomy" id="658196"/>
    <lineage>
        <taxon>Eukaryota</taxon>
        <taxon>Fungi</taxon>
        <taxon>Fungi incertae sedis</taxon>
        <taxon>Mucoromycota</taxon>
        <taxon>Glomeromycotina</taxon>
        <taxon>Glomeromycetes</taxon>
        <taxon>Glomerales</taxon>
        <taxon>Glomeraceae</taxon>
        <taxon>Glomus</taxon>
    </lineage>
</organism>
<gene>
    <name evidence="2" type="ORF">C1645_678577</name>
</gene>
<dbReference type="AlphaFoldDB" id="A0A397SGV6"/>
<feature type="non-terminal residue" evidence="2">
    <location>
        <position position="228"/>
    </location>
</feature>
<feature type="non-terminal residue" evidence="2">
    <location>
        <position position="1"/>
    </location>
</feature>
<dbReference type="PANTHER" id="PTHR33840">
    <property type="match status" value="1"/>
</dbReference>